<evidence type="ECO:0000313" key="2">
    <source>
        <dbReference type="Proteomes" id="UP000813427"/>
    </source>
</evidence>
<dbReference type="PANTHER" id="PTHR37538:SF4">
    <property type="entry name" value="PITSLRE SERINE_THREONINE-PROTEIN KINASE CDC2L1"/>
    <property type="match status" value="1"/>
</dbReference>
<accession>A0A8K0RQS1</accession>
<keyword evidence="2" id="KW-1185">Reference proteome</keyword>
<evidence type="ECO:0000313" key="1">
    <source>
        <dbReference type="EMBL" id="KAH7236219.1"/>
    </source>
</evidence>
<protein>
    <submittedName>
        <fullName evidence="1">Uncharacterized protein</fullName>
    </submittedName>
</protein>
<name>A0A8K0RQS1_9HYPO</name>
<sequence length="153" mass="17402">MTASIPRHVIASHPKLATFLAGLESKKGYDFTDGNRRVGHVILHFLFTGEYQALPMVEDPDKNTRLEKFSEIINVYLEANQMGLDGLVTLSESEIERQGKDMTFADVFAIIDKDFYQEAIAGEWLKRYLLRRASSETEEVKLDDIKKDSRTSA</sequence>
<dbReference type="OrthoDB" id="3594103at2759"/>
<organism evidence="1 2">
    <name type="scientific">Fusarium tricinctum</name>
    <dbReference type="NCBI Taxonomy" id="61284"/>
    <lineage>
        <taxon>Eukaryota</taxon>
        <taxon>Fungi</taxon>
        <taxon>Dikarya</taxon>
        <taxon>Ascomycota</taxon>
        <taxon>Pezizomycotina</taxon>
        <taxon>Sordariomycetes</taxon>
        <taxon>Hypocreomycetidae</taxon>
        <taxon>Hypocreales</taxon>
        <taxon>Nectriaceae</taxon>
        <taxon>Fusarium</taxon>
        <taxon>Fusarium tricinctum species complex</taxon>
    </lineage>
</organism>
<comment type="caution">
    <text evidence="1">The sequence shown here is derived from an EMBL/GenBank/DDBJ whole genome shotgun (WGS) entry which is preliminary data.</text>
</comment>
<dbReference type="Proteomes" id="UP000813427">
    <property type="component" value="Unassembled WGS sequence"/>
</dbReference>
<dbReference type="AlphaFoldDB" id="A0A8K0RQS1"/>
<reference evidence="1" key="1">
    <citation type="journal article" date="2021" name="Nat. Commun.">
        <title>Genetic determinants of endophytism in the Arabidopsis root mycobiome.</title>
        <authorList>
            <person name="Mesny F."/>
            <person name="Miyauchi S."/>
            <person name="Thiergart T."/>
            <person name="Pickel B."/>
            <person name="Atanasova L."/>
            <person name="Karlsson M."/>
            <person name="Huettel B."/>
            <person name="Barry K.W."/>
            <person name="Haridas S."/>
            <person name="Chen C."/>
            <person name="Bauer D."/>
            <person name="Andreopoulos W."/>
            <person name="Pangilinan J."/>
            <person name="LaButti K."/>
            <person name="Riley R."/>
            <person name="Lipzen A."/>
            <person name="Clum A."/>
            <person name="Drula E."/>
            <person name="Henrissat B."/>
            <person name="Kohler A."/>
            <person name="Grigoriev I.V."/>
            <person name="Martin F.M."/>
            <person name="Hacquard S."/>
        </authorList>
    </citation>
    <scope>NUCLEOTIDE SEQUENCE</scope>
    <source>
        <strain evidence="1">MPI-SDFR-AT-0068</strain>
    </source>
</reference>
<dbReference type="PANTHER" id="PTHR37538">
    <property type="entry name" value="BTB DOMAIN-CONTAINING PROTEIN"/>
    <property type="match status" value="1"/>
</dbReference>
<gene>
    <name evidence="1" type="ORF">BKA59DRAFT_516735</name>
</gene>
<proteinExistence type="predicted"/>
<dbReference type="EMBL" id="JAGPXF010000007">
    <property type="protein sequence ID" value="KAH7236219.1"/>
    <property type="molecule type" value="Genomic_DNA"/>
</dbReference>